<evidence type="ECO:0000313" key="6">
    <source>
        <dbReference type="Proteomes" id="UP001497623"/>
    </source>
</evidence>
<gene>
    <name evidence="5" type="ORF">MNOR_LOCUS36904</name>
</gene>
<dbReference type="InterPro" id="IPR043504">
    <property type="entry name" value="Peptidase_S1_PA_chymotrypsin"/>
</dbReference>
<dbReference type="GO" id="GO:0004252">
    <property type="term" value="F:serine-type endopeptidase activity"/>
    <property type="evidence" value="ECO:0007669"/>
    <property type="project" value="InterPro"/>
</dbReference>
<feature type="signal peptide" evidence="3">
    <location>
        <begin position="1"/>
        <end position="19"/>
    </location>
</feature>
<evidence type="ECO:0000313" key="5">
    <source>
        <dbReference type="EMBL" id="CAL4194008.1"/>
    </source>
</evidence>
<dbReference type="Gene3D" id="2.40.10.10">
    <property type="entry name" value="Trypsin-like serine proteases"/>
    <property type="match status" value="1"/>
</dbReference>
<evidence type="ECO:0000259" key="4">
    <source>
        <dbReference type="PROSITE" id="PS50240"/>
    </source>
</evidence>
<dbReference type="Proteomes" id="UP001497623">
    <property type="component" value="Unassembled WGS sequence"/>
</dbReference>
<dbReference type="CDD" id="cd00190">
    <property type="entry name" value="Tryp_SPc"/>
    <property type="match status" value="1"/>
</dbReference>
<dbReference type="InterPro" id="IPR001254">
    <property type="entry name" value="Trypsin_dom"/>
</dbReference>
<name>A0AAV2SKF6_MEGNR</name>
<accession>A0AAV2SKF6</accession>
<dbReference type="PROSITE" id="PS50240">
    <property type="entry name" value="TRYPSIN_DOM"/>
    <property type="match status" value="1"/>
</dbReference>
<comment type="caution">
    <text evidence="5">The sequence shown here is derived from an EMBL/GenBank/DDBJ whole genome shotgun (WGS) entry which is preliminary data.</text>
</comment>
<evidence type="ECO:0000256" key="3">
    <source>
        <dbReference type="SAM" id="SignalP"/>
    </source>
</evidence>
<organism evidence="5 6">
    <name type="scientific">Meganyctiphanes norvegica</name>
    <name type="common">Northern krill</name>
    <name type="synonym">Thysanopoda norvegica</name>
    <dbReference type="NCBI Taxonomy" id="48144"/>
    <lineage>
        <taxon>Eukaryota</taxon>
        <taxon>Metazoa</taxon>
        <taxon>Ecdysozoa</taxon>
        <taxon>Arthropoda</taxon>
        <taxon>Crustacea</taxon>
        <taxon>Multicrustacea</taxon>
        <taxon>Malacostraca</taxon>
        <taxon>Eumalacostraca</taxon>
        <taxon>Eucarida</taxon>
        <taxon>Euphausiacea</taxon>
        <taxon>Euphausiidae</taxon>
        <taxon>Meganyctiphanes</taxon>
    </lineage>
</organism>
<keyword evidence="3" id="KW-0732">Signal</keyword>
<dbReference type="EMBL" id="CAXKWB010070324">
    <property type="protein sequence ID" value="CAL4194008.1"/>
    <property type="molecule type" value="Genomic_DNA"/>
</dbReference>
<protein>
    <recommendedName>
        <fullName evidence="4">Peptidase S1 domain-containing protein</fullName>
    </recommendedName>
</protein>
<dbReference type="AlphaFoldDB" id="A0AAV2SKF6"/>
<evidence type="ECO:0000256" key="1">
    <source>
        <dbReference type="ARBA" id="ARBA00023157"/>
    </source>
</evidence>
<reference evidence="5 6" key="1">
    <citation type="submission" date="2024-05" db="EMBL/GenBank/DDBJ databases">
        <authorList>
            <person name="Wallberg A."/>
        </authorList>
    </citation>
    <scope>NUCLEOTIDE SEQUENCE [LARGE SCALE GENOMIC DNA]</scope>
</reference>
<dbReference type="InterPro" id="IPR009003">
    <property type="entry name" value="Peptidase_S1_PA"/>
</dbReference>
<dbReference type="InterPro" id="IPR001314">
    <property type="entry name" value="Peptidase_S1A"/>
</dbReference>
<keyword evidence="1" id="KW-1015">Disulfide bond</keyword>
<dbReference type="PRINTS" id="PR00722">
    <property type="entry name" value="CHYMOTRYPSIN"/>
</dbReference>
<dbReference type="GO" id="GO:0006508">
    <property type="term" value="P:proteolysis"/>
    <property type="evidence" value="ECO:0007669"/>
    <property type="project" value="InterPro"/>
</dbReference>
<keyword evidence="6" id="KW-1185">Reference proteome</keyword>
<dbReference type="SUPFAM" id="SSF50494">
    <property type="entry name" value="Trypsin-like serine proteases"/>
    <property type="match status" value="1"/>
</dbReference>
<feature type="domain" description="Peptidase S1" evidence="4">
    <location>
        <begin position="61"/>
        <end position="309"/>
    </location>
</feature>
<dbReference type="PANTHER" id="PTHR24256">
    <property type="entry name" value="TRYPTASE-RELATED"/>
    <property type="match status" value="1"/>
</dbReference>
<comment type="similarity">
    <text evidence="2">Belongs to the peptidase S1 family. CLIP subfamily.</text>
</comment>
<evidence type="ECO:0000256" key="2">
    <source>
        <dbReference type="ARBA" id="ARBA00024195"/>
    </source>
</evidence>
<feature type="chain" id="PRO_5043416214" description="Peptidase S1 domain-containing protein" evidence="3">
    <location>
        <begin position="20"/>
        <end position="311"/>
    </location>
</feature>
<dbReference type="Pfam" id="PF00089">
    <property type="entry name" value="Trypsin"/>
    <property type="match status" value="1"/>
</dbReference>
<proteinExistence type="inferred from homology"/>
<sequence length="311" mass="34389">MNFVVHAFSIILFVEFVFSTPRYQETPILQKFLLEIGAQESYTMNNLCGVRNKNPLFSMNILKEHVKESEFDQFPWQGALLTKDKLDNWITACGASVFGSQWIITAAVCVEEFEPEDILVRVGDKNLINLNKPSLHIDAMVEGITILDNLMDPMNNVAILKLSKPLDMHYDHVNSICLPNPTHDFSGQHCIVTGWSMGRAPQYDLTGHLKKDVQIVLSHKQCIKVINNHKMSSVFDLSGSSGSICAIGLGDIGSCIVDAGGPLACRDPSTGRYILTGVATWALSCISSTLPDVYADVRAFVPLIQKVMTDI</sequence>
<dbReference type="SMART" id="SM00020">
    <property type="entry name" value="Tryp_SPc"/>
    <property type="match status" value="1"/>
</dbReference>
<dbReference type="InterPro" id="IPR051487">
    <property type="entry name" value="Ser/Thr_Proteases_Immune/Dev"/>
</dbReference>